<keyword evidence="2" id="KW-1185">Reference proteome</keyword>
<dbReference type="EMBL" id="JAAOAR010000122">
    <property type="protein sequence ID" value="KAF5600000.1"/>
    <property type="molecule type" value="Genomic_DNA"/>
</dbReference>
<evidence type="ECO:0000313" key="1">
    <source>
        <dbReference type="EMBL" id="KAF5600000.1"/>
    </source>
</evidence>
<proteinExistence type="predicted"/>
<protein>
    <submittedName>
        <fullName evidence="1">Geranylgeranyl pyrophosphate synthetase</fullName>
    </submittedName>
</protein>
<dbReference type="Proteomes" id="UP000544095">
    <property type="component" value="Unassembled WGS sequence"/>
</dbReference>
<gene>
    <name evidence="1" type="ORF">FPANT_2842</name>
</gene>
<reference evidence="1 2" key="1">
    <citation type="submission" date="2020-05" db="EMBL/GenBank/DDBJ databases">
        <title>Identification and distribution of gene clusters putatively required for synthesis of sphingolipid metabolism inhibitors in phylogenetically diverse species of the filamentous fungus Fusarium.</title>
        <authorList>
            <person name="Kim H.-S."/>
            <person name="Busman M."/>
            <person name="Brown D.W."/>
            <person name="Divon H."/>
            <person name="Uhlig S."/>
            <person name="Proctor R.H."/>
        </authorList>
    </citation>
    <scope>NUCLEOTIDE SEQUENCE [LARGE SCALE GENOMIC DNA]</scope>
    <source>
        <strain evidence="1 2">NRRL 25211</strain>
    </source>
</reference>
<organism evidence="1 2">
    <name type="scientific">Fusarium pseudoanthophilum</name>
    <dbReference type="NCBI Taxonomy" id="48495"/>
    <lineage>
        <taxon>Eukaryota</taxon>
        <taxon>Fungi</taxon>
        <taxon>Dikarya</taxon>
        <taxon>Ascomycota</taxon>
        <taxon>Pezizomycotina</taxon>
        <taxon>Sordariomycetes</taxon>
        <taxon>Hypocreomycetidae</taxon>
        <taxon>Hypocreales</taxon>
        <taxon>Nectriaceae</taxon>
        <taxon>Fusarium</taxon>
        <taxon>Fusarium fujikuroi species complex</taxon>
    </lineage>
</organism>
<dbReference type="AlphaFoldDB" id="A0A8H5PN93"/>
<evidence type="ECO:0000313" key="2">
    <source>
        <dbReference type="Proteomes" id="UP000544095"/>
    </source>
</evidence>
<comment type="caution">
    <text evidence="1">The sequence shown here is derived from an EMBL/GenBank/DDBJ whole genome shotgun (WGS) entry which is preliminary data.</text>
</comment>
<sequence>MSNNVESDNINNSLCLQSVSLDSIKPDPAKFYRHRLDRRCVVYCWTDDDKEEFQTRLLRKFPNPADSVLDHITVHKESHYQEPPYIPGGYRKVPFLQKHPASPFAVVLQAMKVSIPTWTCDNVDIIVQSDLLNLIFSWMRGDDTSSLTIDASLVKNTLLLTLFECEKSSPGNEEDEPSDTTFMPSPTSVGQHHIISYPLGGLRLLVTTPGHIIHSAHWEGQVCFTRILPTKDGEPDWDQVLPLLWFSGTHTGVTGSVSDGVFKEERQCETYQATTLKNPI</sequence>
<name>A0A8H5PN93_9HYPO</name>
<accession>A0A8H5PN93</accession>